<evidence type="ECO:0000256" key="1">
    <source>
        <dbReference type="SAM" id="MobiDB-lite"/>
    </source>
</evidence>
<dbReference type="InterPro" id="IPR006616">
    <property type="entry name" value="DM9_repeat"/>
</dbReference>
<dbReference type="PANTHER" id="PTHR31649:SF1">
    <property type="entry name" value="FARNESOIC ACID O-METHYL TRANSFERASE DOMAIN-CONTAINING PROTEIN"/>
    <property type="match status" value="1"/>
</dbReference>
<dbReference type="SMART" id="SM00696">
    <property type="entry name" value="DM9"/>
    <property type="match status" value="4"/>
</dbReference>
<gene>
    <name evidence="2" type="ORF">BWQ96_04944</name>
</gene>
<reference evidence="2 3" key="1">
    <citation type="journal article" date="2018" name="Mol. Biol. Evol.">
        <title>Analysis of the draft genome of the red seaweed Gracilariopsis chorda provides insights into genome size evolution in Rhodophyta.</title>
        <authorList>
            <person name="Lee J."/>
            <person name="Yang E.C."/>
            <person name="Graf L."/>
            <person name="Yang J.H."/>
            <person name="Qiu H."/>
            <person name="Zel Zion U."/>
            <person name="Chan C.X."/>
            <person name="Stephens T.G."/>
            <person name="Weber A.P.M."/>
            <person name="Boo G.H."/>
            <person name="Boo S.M."/>
            <person name="Kim K.M."/>
            <person name="Shin Y."/>
            <person name="Jung M."/>
            <person name="Lee S.J."/>
            <person name="Yim H.S."/>
            <person name="Lee J.H."/>
            <person name="Bhattacharya D."/>
            <person name="Yoon H.S."/>
        </authorList>
    </citation>
    <scope>NUCLEOTIDE SEQUENCE [LARGE SCALE GENOMIC DNA]</scope>
    <source>
        <strain evidence="2 3">SKKU-2015</strain>
        <tissue evidence="2">Whole body</tissue>
    </source>
</reference>
<sequence length="289" mass="30735">MSLWKTFTNGAAPDDAVQGGTEKNGNKVFVARAEIGEELTPGKMVKEAGGAFIPWGGKENSFFTYELLTNPKDIELRWEPGQMGSVPDSSVIGGKTKSGEPEFVGRAEHEGIMVPGKMIKSHGGVLFPYGGKEVGATTYEVLVYPFAWKEASRGEVPEGAIQGGEEKNGNKVYVARAEIEGELTPGKMVKEAGGAFIPWGGKENSFFTYEVLTNPTGIEVTWVQASMGEIPPNAVVGGKTSSGEPEFVGRADHEGIKVPGKMIKSHGGVLFPYGGREIGATTYEVLCVA</sequence>
<protein>
    <submittedName>
        <fullName evidence="2">Uncharacterized protein</fullName>
    </submittedName>
</protein>
<dbReference type="PANTHER" id="PTHR31649">
    <property type="entry name" value="AGAP009604-PA"/>
    <property type="match status" value="1"/>
</dbReference>
<evidence type="ECO:0000313" key="2">
    <source>
        <dbReference type="EMBL" id="PXF45303.1"/>
    </source>
</evidence>
<name>A0A2V3IT53_9FLOR</name>
<evidence type="ECO:0000313" key="3">
    <source>
        <dbReference type="Proteomes" id="UP000247409"/>
    </source>
</evidence>
<dbReference type="EMBL" id="NBIV01000064">
    <property type="protein sequence ID" value="PXF45303.1"/>
    <property type="molecule type" value="Genomic_DNA"/>
</dbReference>
<dbReference type="AlphaFoldDB" id="A0A2V3IT53"/>
<dbReference type="OrthoDB" id="1925699at2759"/>
<dbReference type="Pfam" id="PF11901">
    <property type="entry name" value="DM9"/>
    <property type="match status" value="2"/>
</dbReference>
<comment type="caution">
    <text evidence="2">The sequence shown here is derived from an EMBL/GenBank/DDBJ whole genome shotgun (WGS) entry which is preliminary data.</text>
</comment>
<accession>A0A2V3IT53</accession>
<dbReference type="Proteomes" id="UP000247409">
    <property type="component" value="Unassembled WGS sequence"/>
</dbReference>
<proteinExistence type="predicted"/>
<organism evidence="2 3">
    <name type="scientific">Gracilariopsis chorda</name>
    <dbReference type="NCBI Taxonomy" id="448386"/>
    <lineage>
        <taxon>Eukaryota</taxon>
        <taxon>Rhodophyta</taxon>
        <taxon>Florideophyceae</taxon>
        <taxon>Rhodymeniophycidae</taxon>
        <taxon>Gracilariales</taxon>
        <taxon>Gracilariaceae</taxon>
        <taxon>Gracilariopsis</taxon>
    </lineage>
</organism>
<keyword evidence="3" id="KW-1185">Reference proteome</keyword>
<feature type="region of interest" description="Disordered" evidence="1">
    <location>
        <begin position="1"/>
        <end position="20"/>
    </location>
</feature>